<dbReference type="Pfam" id="PF13279">
    <property type="entry name" value="4HBT_2"/>
    <property type="match status" value="1"/>
</dbReference>
<dbReference type="Gene3D" id="3.10.129.10">
    <property type="entry name" value="Hotdog Thioesterase"/>
    <property type="match status" value="1"/>
</dbReference>
<dbReference type="Proteomes" id="UP000799750">
    <property type="component" value="Unassembled WGS sequence"/>
</dbReference>
<evidence type="ECO:0000313" key="1">
    <source>
        <dbReference type="EMBL" id="KAF2500739.1"/>
    </source>
</evidence>
<reference evidence="1" key="1">
    <citation type="journal article" date="2020" name="Stud. Mycol.">
        <title>101 Dothideomycetes genomes: a test case for predicting lifestyles and emergence of pathogens.</title>
        <authorList>
            <person name="Haridas S."/>
            <person name="Albert R."/>
            <person name="Binder M."/>
            <person name="Bloem J."/>
            <person name="Labutti K."/>
            <person name="Salamov A."/>
            <person name="Andreopoulos B."/>
            <person name="Baker S."/>
            <person name="Barry K."/>
            <person name="Bills G."/>
            <person name="Bluhm B."/>
            <person name="Cannon C."/>
            <person name="Castanera R."/>
            <person name="Culley D."/>
            <person name="Daum C."/>
            <person name="Ezra D."/>
            <person name="Gonzalez J."/>
            <person name="Henrissat B."/>
            <person name="Kuo A."/>
            <person name="Liang C."/>
            <person name="Lipzen A."/>
            <person name="Lutzoni F."/>
            <person name="Magnuson J."/>
            <person name="Mondo S."/>
            <person name="Nolan M."/>
            <person name="Ohm R."/>
            <person name="Pangilinan J."/>
            <person name="Park H.-J."/>
            <person name="Ramirez L."/>
            <person name="Alfaro M."/>
            <person name="Sun H."/>
            <person name="Tritt A."/>
            <person name="Yoshinaga Y."/>
            <person name="Zwiers L.-H."/>
            <person name="Turgeon B."/>
            <person name="Goodwin S."/>
            <person name="Spatafora J."/>
            <person name="Crous P."/>
            <person name="Grigoriev I."/>
        </authorList>
    </citation>
    <scope>NUCLEOTIDE SEQUENCE</scope>
    <source>
        <strain evidence="1">CBS 269.34</strain>
    </source>
</reference>
<evidence type="ECO:0000313" key="2">
    <source>
        <dbReference type="Proteomes" id="UP000799750"/>
    </source>
</evidence>
<gene>
    <name evidence="1" type="ORF">BU16DRAFT_602788</name>
</gene>
<dbReference type="InterPro" id="IPR029069">
    <property type="entry name" value="HotDog_dom_sf"/>
</dbReference>
<accession>A0A6A6R805</accession>
<dbReference type="InterPro" id="IPR050563">
    <property type="entry name" value="4-hydroxybenzoyl-CoA_TE"/>
</dbReference>
<keyword evidence="2" id="KW-1185">Reference proteome</keyword>
<dbReference type="PANTHER" id="PTHR31793">
    <property type="entry name" value="4-HYDROXYBENZOYL-COA THIOESTERASE FAMILY MEMBER"/>
    <property type="match status" value="1"/>
</dbReference>
<sequence length="294" mass="33798">MRLRVLAPCLTQTLTRPTAQRVQHTRYAWTAQLSSEAATTGLNPRWLTEVQRRIGKCIMFGLQPEQTAEAGLILQELATDWRELVAGSEGFLTGKNRAGLHRQKVVWGEMVDTLDTSNCGRHVNNVTYNRYAESARTQWVLNFANFIDPSRKQEWSQLLKNQGIGLILRSIRTDYKFPMEWPDHVTVLHKLRSKPTPDTDHFILDVMILSELHRRPAARCVEDTVVYDYKKGKKATLLPFMVDKFRETFELQEQAKAKYGSRVLDMLQRVEVLEKGSWDRADAKEDLGSVQAKP</sequence>
<dbReference type="PANTHER" id="PTHR31793:SF39">
    <property type="entry name" value="THIOESTERASE_THIOL ESTER DEHYDRASE-ISOMERASE"/>
    <property type="match status" value="1"/>
</dbReference>
<evidence type="ECO:0008006" key="3">
    <source>
        <dbReference type="Google" id="ProtNLM"/>
    </source>
</evidence>
<dbReference type="AlphaFoldDB" id="A0A6A6R805"/>
<organism evidence="1 2">
    <name type="scientific">Lophium mytilinum</name>
    <dbReference type="NCBI Taxonomy" id="390894"/>
    <lineage>
        <taxon>Eukaryota</taxon>
        <taxon>Fungi</taxon>
        <taxon>Dikarya</taxon>
        <taxon>Ascomycota</taxon>
        <taxon>Pezizomycotina</taxon>
        <taxon>Dothideomycetes</taxon>
        <taxon>Pleosporomycetidae</taxon>
        <taxon>Mytilinidiales</taxon>
        <taxon>Mytilinidiaceae</taxon>
        <taxon>Lophium</taxon>
    </lineage>
</organism>
<dbReference type="EMBL" id="MU004183">
    <property type="protein sequence ID" value="KAF2500739.1"/>
    <property type="molecule type" value="Genomic_DNA"/>
</dbReference>
<name>A0A6A6R805_9PEZI</name>
<protein>
    <recommendedName>
        <fullName evidence="3">Thioesterase/thiol ester dehydrase-isomerase</fullName>
    </recommendedName>
</protein>
<dbReference type="OrthoDB" id="5538558at2759"/>
<dbReference type="SUPFAM" id="SSF54637">
    <property type="entry name" value="Thioesterase/thiol ester dehydrase-isomerase"/>
    <property type="match status" value="1"/>
</dbReference>
<dbReference type="GO" id="GO:0047617">
    <property type="term" value="F:fatty acyl-CoA hydrolase activity"/>
    <property type="evidence" value="ECO:0007669"/>
    <property type="project" value="TreeGrafter"/>
</dbReference>
<proteinExistence type="predicted"/>